<protein>
    <submittedName>
        <fullName evidence="1">Uncharacterized protein</fullName>
    </submittedName>
</protein>
<evidence type="ECO:0000313" key="4">
    <source>
        <dbReference type="Proteomes" id="UP000288322"/>
    </source>
</evidence>
<dbReference type="AlphaFoldDB" id="A0A432GB01"/>
<dbReference type="Proteomes" id="UP000286801">
    <property type="component" value="Unassembled WGS sequence"/>
</dbReference>
<reference evidence="3 4" key="1">
    <citation type="submission" date="2018-06" db="EMBL/GenBank/DDBJ databases">
        <title>Combined omics and stable isotope probing to characterize newly discovered Mariana Back-Arc vent microbial communities.</title>
        <authorList>
            <person name="Trembath-Reichert E."/>
            <person name="Huber J.A."/>
        </authorList>
    </citation>
    <scope>NUCLEOTIDE SEQUENCE [LARGE SCALE GENOMIC DNA]</scope>
    <source>
        <strain evidence="2">MAG 151</strain>
        <strain evidence="1">MAG 63_1</strain>
    </source>
</reference>
<name>A0A432GB01_9DELT</name>
<evidence type="ECO:0000313" key="3">
    <source>
        <dbReference type="Proteomes" id="UP000286801"/>
    </source>
</evidence>
<evidence type="ECO:0000313" key="1">
    <source>
        <dbReference type="EMBL" id="RTZ80586.1"/>
    </source>
</evidence>
<accession>A0A432GB01</accession>
<gene>
    <name evidence="2" type="ORF">DSY93_07810</name>
    <name evidence="1" type="ORF">DSY97_02980</name>
</gene>
<evidence type="ECO:0000313" key="2">
    <source>
        <dbReference type="EMBL" id="RTZ88685.1"/>
    </source>
</evidence>
<dbReference type="EMBL" id="QNZH01000216">
    <property type="protein sequence ID" value="RTZ88685.1"/>
    <property type="molecule type" value="Genomic_DNA"/>
</dbReference>
<dbReference type="Proteomes" id="UP000288322">
    <property type="component" value="Unassembled WGS sequence"/>
</dbReference>
<comment type="caution">
    <text evidence="1">The sequence shown here is derived from an EMBL/GenBank/DDBJ whole genome shotgun (WGS) entry which is preliminary data.</text>
</comment>
<dbReference type="EMBL" id="QNZL01000081">
    <property type="protein sequence ID" value="RTZ80586.1"/>
    <property type="molecule type" value="Genomic_DNA"/>
</dbReference>
<proteinExistence type="predicted"/>
<organism evidence="1 3">
    <name type="scientific">SAR324 cluster bacterium</name>
    <dbReference type="NCBI Taxonomy" id="2024889"/>
    <lineage>
        <taxon>Bacteria</taxon>
        <taxon>Deltaproteobacteria</taxon>
        <taxon>SAR324 cluster</taxon>
    </lineage>
</organism>
<sequence length="98" mass="11531">MINYIVIHNNLFDDISSINYIVILIMNRKKPNILNYKLIKFYLLKLQQLIIDAKSFSARQTIKLQSSIITTLKEAIFFAYLTIKNASYNIKNILDKFL</sequence>